<accession>E4YB17</accession>
<dbReference type="PANTHER" id="PTHR14002:SF43">
    <property type="entry name" value="DELTA-LIKE PROTEIN"/>
    <property type="match status" value="1"/>
</dbReference>
<dbReference type="InterPro" id="IPR001507">
    <property type="entry name" value="ZP_dom"/>
</dbReference>
<evidence type="ECO:0000259" key="3">
    <source>
        <dbReference type="PROSITE" id="PS51034"/>
    </source>
</evidence>
<dbReference type="AlphaFoldDB" id="E4YB17"/>
<proteinExistence type="predicted"/>
<name>E4YB17_OIKDI</name>
<evidence type="ECO:0000256" key="1">
    <source>
        <dbReference type="ARBA" id="ARBA00022729"/>
    </source>
</evidence>
<protein>
    <recommendedName>
        <fullName evidence="3">ZP domain-containing protein</fullName>
    </recommendedName>
</protein>
<sequence>MIFAIFKKSSFLGRNCQLLRCCPPCWELGEDAKICQFETGKAQVTCSTDGALVTIDSCALPGVHPDTITFKGGVCSAVLDEETNSFKIRTGLNECGSELAFVDEKLTLQNTIKIGFSIIGGKRMSRKYEIDFGCKYNTVAEASAAIQFLDVMFDEISFDITAEQETAVSFEFGLTFYESGAFATQADLTNGAFQPGSPLFAKVTPPSVLSSVPIEFSVTRCTVEDKKINQSLDILDTCPVVGTSFEFKDSQSDQTAVMFSFKSFVFPTSDDNAVLDISCDVNICEKDSIACLNVCPVI</sequence>
<reference evidence="4" key="1">
    <citation type="journal article" date="2010" name="Science">
        <title>Plasticity of animal genome architecture unmasked by rapid evolution of a pelagic tunicate.</title>
        <authorList>
            <person name="Denoeud F."/>
            <person name="Henriet S."/>
            <person name="Mungpakdee S."/>
            <person name="Aury J.M."/>
            <person name="Da Silva C."/>
            <person name="Brinkmann H."/>
            <person name="Mikhaleva J."/>
            <person name="Olsen L.C."/>
            <person name="Jubin C."/>
            <person name="Canestro C."/>
            <person name="Bouquet J.M."/>
            <person name="Danks G."/>
            <person name="Poulain J."/>
            <person name="Campsteijn C."/>
            <person name="Adamski M."/>
            <person name="Cross I."/>
            <person name="Yadetie F."/>
            <person name="Muffato M."/>
            <person name="Louis A."/>
            <person name="Butcher S."/>
            <person name="Tsagkogeorga G."/>
            <person name="Konrad A."/>
            <person name="Singh S."/>
            <person name="Jensen M.F."/>
            <person name="Cong E.H."/>
            <person name="Eikeseth-Otteraa H."/>
            <person name="Noel B."/>
            <person name="Anthouard V."/>
            <person name="Porcel B.M."/>
            <person name="Kachouri-Lafond R."/>
            <person name="Nishino A."/>
            <person name="Ugolini M."/>
            <person name="Chourrout P."/>
            <person name="Nishida H."/>
            <person name="Aasland R."/>
            <person name="Huzurbazar S."/>
            <person name="Westhof E."/>
            <person name="Delsuc F."/>
            <person name="Lehrach H."/>
            <person name="Reinhardt R."/>
            <person name="Weissenbach J."/>
            <person name="Roy S.W."/>
            <person name="Artiguenave F."/>
            <person name="Postlethwait J.H."/>
            <person name="Manak J.R."/>
            <person name="Thompson E.M."/>
            <person name="Jaillon O."/>
            <person name="Du Pasquier L."/>
            <person name="Boudinot P."/>
            <person name="Liberles D.A."/>
            <person name="Volff J.N."/>
            <person name="Philippe H."/>
            <person name="Lenhard B."/>
            <person name="Roest Crollius H."/>
            <person name="Wincker P."/>
            <person name="Chourrout D."/>
        </authorList>
    </citation>
    <scope>NUCLEOTIDE SEQUENCE [LARGE SCALE GENOMIC DNA]</scope>
</reference>
<keyword evidence="2" id="KW-1015">Disulfide bond</keyword>
<evidence type="ECO:0000313" key="4">
    <source>
        <dbReference type="EMBL" id="CBY32754.1"/>
    </source>
</evidence>
<dbReference type="Pfam" id="PF23344">
    <property type="entry name" value="ZP-N"/>
    <property type="match status" value="1"/>
</dbReference>
<dbReference type="PANTHER" id="PTHR14002">
    <property type="entry name" value="ENDOGLIN/TGF-BETA RECEPTOR TYPE III"/>
    <property type="match status" value="1"/>
</dbReference>
<dbReference type="InterPro" id="IPR055355">
    <property type="entry name" value="ZP-C"/>
</dbReference>
<dbReference type="Proteomes" id="UP000011014">
    <property type="component" value="Unassembled WGS sequence"/>
</dbReference>
<gene>
    <name evidence="4" type="ORF">GSOID_T00032101001</name>
</gene>
<dbReference type="Gene3D" id="2.60.40.3210">
    <property type="entry name" value="Zona pellucida, ZP-N domain"/>
    <property type="match status" value="1"/>
</dbReference>
<organism evidence="4">
    <name type="scientific">Oikopleura dioica</name>
    <name type="common">Tunicate</name>
    <dbReference type="NCBI Taxonomy" id="34765"/>
    <lineage>
        <taxon>Eukaryota</taxon>
        <taxon>Metazoa</taxon>
        <taxon>Chordata</taxon>
        <taxon>Tunicata</taxon>
        <taxon>Appendicularia</taxon>
        <taxon>Copelata</taxon>
        <taxon>Oikopleuridae</taxon>
        <taxon>Oikopleura</taxon>
    </lineage>
</organism>
<dbReference type="Pfam" id="PF00100">
    <property type="entry name" value="Zona_pellucida"/>
    <property type="match status" value="1"/>
</dbReference>
<feature type="domain" description="ZP" evidence="3">
    <location>
        <begin position="45"/>
        <end position="298"/>
    </location>
</feature>
<dbReference type="InterPro" id="IPR055356">
    <property type="entry name" value="ZP-N"/>
</dbReference>
<evidence type="ECO:0000256" key="2">
    <source>
        <dbReference type="ARBA" id="ARBA00023157"/>
    </source>
</evidence>
<dbReference type="EMBL" id="FN654369">
    <property type="protein sequence ID" value="CBY32754.1"/>
    <property type="molecule type" value="Genomic_DNA"/>
</dbReference>
<keyword evidence="1" id="KW-0732">Signal</keyword>
<dbReference type="SMART" id="SM00241">
    <property type="entry name" value="ZP"/>
    <property type="match status" value="1"/>
</dbReference>
<dbReference type="PROSITE" id="PS51034">
    <property type="entry name" value="ZP_2"/>
    <property type="match status" value="1"/>
</dbReference>